<evidence type="ECO:0000256" key="7">
    <source>
        <dbReference type="ARBA" id="ARBA00022679"/>
    </source>
</evidence>
<dbReference type="PROSITE" id="PS50972">
    <property type="entry name" value="PTERIN_BINDING"/>
    <property type="match status" value="1"/>
</dbReference>
<evidence type="ECO:0000256" key="11">
    <source>
        <dbReference type="ARBA" id="ARBA00030193"/>
    </source>
</evidence>
<dbReference type="CDD" id="cd00739">
    <property type="entry name" value="DHPS"/>
    <property type="match status" value="1"/>
</dbReference>
<dbReference type="NCBIfam" id="TIGR01496">
    <property type="entry name" value="DHPS"/>
    <property type="match status" value="1"/>
</dbReference>
<dbReference type="InterPro" id="IPR045031">
    <property type="entry name" value="DHP_synth-like"/>
</dbReference>
<dbReference type="PANTHER" id="PTHR20941">
    <property type="entry name" value="FOLATE SYNTHESIS PROTEINS"/>
    <property type="match status" value="1"/>
</dbReference>
<dbReference type="PROSITE" id="PS00793">
    <property type="entry name" value="DHPS_2"/>
    <property type="match status" value="1"/>
</dbReference>
<accession>A0A832LX11</accession>
<evidence type="ECO:0000256" key="5">
    <source>
        <dbReference type="ARBA" id="ARBA00012458"/>
    </source>
</evidence>
<dbReference type="GO" id="GO:0004156">
    <property type="term" value="F:dihydropteroate synthase activity"/>
    <property type="evidence" value="ECO:0007669"/>
    <property type="project" value="UniProtKB-EC"/>
</dbReference>
<keyword evidence="7 12" id="KW-0808">Transferase</keyword>
<name>A0A832LX11_9BACT</name>
<dbReference type="GO" id="GO:0046872">
    <property type="term" value="F:metal ion binding"/>
    <property type="evidence" value="ECO:0007669"/>
    <property type="project" value="UniProtKB-KW"/>
</dbReference>
<comment type="function">
    <text evidence="12">Catalyzes the condensation of para-aminobenzoate (pABA) with 6-hydroxymethyl-7,8-dihydropterin diphosphate (DHPt-PP) to form 7,8-dihydropteroate (H2Pte), the immediate precursor of folate derivatives.</text>
</comment>
<comment type="cofactor">
    <cofactor evidence="2 12">
        <name>Mg(2+)</name>
        <dbReference type="ChEBI" id="CHEBI:18420"/>
    </cofactor>
</comment>
<organism evidence="14">
    <name type="scientific">Caldimicrobium thiodismutans</name>
    <dbReference type="NCBI Taxonomy" id="1653476"/>
    <lineage>
        <taxon>Bacteria</taxon>
        <taxon>Pseudomonadati</taxon>
        <taxon>Thermodesulfobacteriota</taxon>
        <taxon>Thermodesulfobacteria</taxon>
        <taxon>Thermodesulfobacteriales</taxon>
        <taxon>Thermodesulfobacteriaceae</taxon>
        <taxon>Caldimicrobium</taxon>
    </lineage>
</organism>
<reference evidence="14" key="1">
    <citation type="journal article" date="2020" name="mSystems">
        <title>Genome- and Community-Level Interaction Insights into Carbon Utilization and Element Cycling Functions of Hydrothermarchaeota in Hydrothermal Sediment.</title>
        <authorList>
            <person name="Zhou Z."/>
            <person name="Liu Y."/>
            <person name="Xu W."/>
            <person name="Pan J."/>
            <person name="Luo Z.H."/>
            <person name="Li M."/>
        </authorList>
    </citation>
    <scope>NUCLEOTIDE SEQUENCE [LARGE SCALE GENOMIC DNA]</scope>
    <source>
        <strain evidence="14">SpSt-605</strain>
    </source>
</reference>
<dbReference type="EC" id="2.5.1.15" evidence="5 12"/>
<evidence type="ECO:0000256" key="4">
    <source>
        <dbReference type="ARBA" id="ARBA00009503"/>
    </source>
</evidence>
<gene>
    <name evidence="14" type="primary">folP</name>
    <name evidence="14" type="ORF">ENT73_01850</name>
</gene>
<evidence type="ECO:0000256" key="12">
    <source>
        <dbReference type="RuleBase" id="RU361205"/>
    </source>
</evidence>
<evidence type="ECO:0000313" key="14">
    <source>
        <dbReference type="EMBL" id="HGV54820.1"/>
    </source>
</evidence>
<evidence type="ECO:0000256" key="1">
    <source>
        <dbReference type="ARBA" id="ARBA00000012"/>
    </source>
</evidence>
<keyword evidence="8 12" id="KW-0479">Metal-binding</keyword>
<dbReference type="AlphaFoldDB" id="A0A832LX11"/>
<dbReference type="GO" id="GO:0046656">
    <property type="term" value="P:folic acid biosynthetic process"/>
    <property type="evidence" value="ECO:0007669"/>
    <property type="project" value="UniProtKB-KW"/>
</dbReference>
<dbReference type="Pfam" id="PF00809">
    <property type="entry name" value="Pterin_bind"/>
    <property type="match status" value="1"/>
</dbReference>
<dbReference type="Gene3D" id="3.20.20.20">
    <property type="entry name" value="Dihydropteroate synthase-like"/>
    <property type="match status" value="1"/>
</dbReference>
<evidence type="ECO:0000256" key="2">
    <source>
        <dbReference type="ARBA" id="ARBA00001946"/>
    </source>
</evidence>
<dbReference type="SUPFAM" id="SSF51717">
    <property type="entry name" value="Dihydropteroate synthetase-like"/>
    <property type="match status" value="1"/>
</dbReference>
<dbReference type="InterPro" id="IPR000489">
    <property type="entry name" value="Pterin-binding_dom"/>
</dbReference>
<dbReference type="FunFam" id="3.20.20.20:FF:000006">
    <property type="entry name" value="Dihydropteroate synthase"/>
    <property type="match status" value="1"/>
</dbReference>
<dbReference type="InterPro" id="IPR011005">
    <property type="entry name" value="Dihydropteroate_synth-like_sf"/>
</dbReference>
<comment type="caution">
    <text evidence="14">The sequence shown here is derived from an EMBL/GenBank/DDBJ whole genome shotgun (WGS) entry which is preliminary data.</text>
</comment>
<comment type="pathway">
    <text evidence="3 12">Cofactor biosynthesis; tetrahydrofolate biosynthesis; 7,8-dihydrofolate from 2-amino-4-hydroxy-6-hydroxymethyl-7,8-dihydropteridine diphosphate and 4-aminobenzoate: step 1/2.</text>
</comment>
<sequence length="285" mass="31871">MPQPLIIRDYSFDWQDTPYLMGILNVTPDSFSDGGEAFSIEKALIKAKALLDGGAKILDVGGESTRPFAEPVPEEEELRRVLPVIKAIRENFPKALISIDTYKSRVAEAALKAGADIVNDISGGQFDPRMIDVVCDFNCPVVVMHIKGTPKTMQLNPQYRDLLGEIKDYFKNRIEVFTRKGLSPEKIILDPGLGFGKTFEHNIQILQNLETFKELGHPLLLGPSRKSFLGEIVKKSPKERDGATAGVSIYAYLKGVDFLRVHNVALVQDVLATFKYLWKKHELNL</sequence>
<proteinExistence type="inferred from homology"/>
<dbReference type="InterPro" id="IPR006390">
    <property type="entry name" value="DHP_synth_dom"/>
</dbReference>
<dbReference type="GO" id="GO:0005829">
    <property type="term" value="C:cytosol"/>
    <property type="evidence" value="ECO:0007669"/>
    <property type="project" value="TreeGrafter"/>
</dbReference>
<dbReference type="PANTHER" id="PTHR20941:SF1">
    <property type="entry name" value="FOLIC ACID SYNTHESIS PROTEIN FOL1"/>
    <property type="match status" value="1"/>
</dbReference>
<dbReference type="GO" id="GO:0046654">
    <property type="term" value="P:tetrahydrofolate biosynthetic process"/>
    <property type="evidence" value="ECO:0007669"/>
    <property type="project" value="UniProtKB-UniPathway"/>
</dbReference>
<protein>
    <recommendedName>
        <fullName evidence="6 12">Dihydropteroate synthase</fullName>
        <shortName evidence="12">DHPS</shortName>
        <ecNumber evidence="5 12">2.5.1.15</ecNumber>
    </recommendedName>
    <alternativeName>
        <fullName evidence="11 12">Dihydropteroate pyrophosphorylase</fullName>
    </alternativeName>
</protein>
<evidence type="ECO:0000256" key="3">
    <source>
        <dbReference type="ARBA" id="ARBA00004763"/>
    </source>
</evidence>
<dbReference type="PROSITE" id="PS00792">
    <property type="entry name" value="DHPS_1"/>
    <property type="match status" value="1"/>
</dbReference>
<evidence type="ECO:0000256" key="6">
    <source>
        <dbReference type="ARBA" id="ARBA00016919"/>
    </source>
</evidence>
<dbReference type="UniPathway" id="UPA00077">
    <property type="reaction ID" value="UER00156"/>
</dbReference>
<comment type="similarity">
    <text evidence="4 12">Belongs to the DHPS family.</text>
</comment>
<keyword evidence="9 12" id="KW-0460">Magnesium</keyword>
<dbReference type="EMBL" id="DSZU01000028">
    <property type="protein sequence ID" value="HGV54820.1"/>
    <property type="molecule type" value="Genomic_DNA"/>
</dbReference>
<evidence type="ECO:0000256" key="8">
    <source>
        <dbReference type="ARBA" id="ARBA00022723"/>
    </source>
</evidence>
<comment type="catalytic activity">
    <reaction evidence="1">
        <text>(7,8-dihydropterin-6-yl)methyl diphosphate + 4-aminobenzoate = 7,8-dihydropteroate + diphosphate</text>
        <dbReference type="Rhea" id="RHEA:19949"/>
        <dbReference type="ChEBI" id="CHEBI:17836"/>
        <dbReference type="ChEBI" id="CHEBI:17839"/>
        <dbReference type="ChEBI" id="CHEBI:33019"/>
        <dbReference type="ChEBI" id="CHEBI:72950"/>
        <dbReference type="EC" id="2.5.1.15"/>
    </reaction>
</comment>
<keyword evidence="10 12" id="KW-0289">Folate biosynthesis</keyword>
<evidence type="ECO:0000256" key="10">
    <source>
        <dbReference type="ARBA" id="ARBA00022909"/>
    </source>
</evidence>
<evidence type="ECO:0000256" key="9">
    <source>
        <dbReference type="ARBA" id="ARBA00022842"/>
    </source>
</evidence>
<feature type="domain" description="Pterin-binding" evidence="13">
    <location>
        <begin position="18"/>
        <end position="272"/>
    </location>
</feature>
<evidence type="ECO:0000259" key="13">
    <source>
        <dbReference type="PROSITE" id="PS50972"/>
    </source>
</evidence>